<organism evidence="2 3">
    <name type="scientific">Ancylostoma duodenale</name>
    <dbReference type="NCBI Taxonomy" id="51022"/>
    <lineage>
        <taxon>Eukaryota</taxon>
        <taxon>Metazoa</taxon>
        <taxon>Ecdysozoa</taxon>
        <taxon>Nematoda</taxon>
        <taxon>Chromadorea</taxon>
        <taxon>Rhabditida</taxon>
        <taxon>Rhabditina</taxon>
        <taxon>Rhabditomorpha</taxon>
        <taxon>Strongyloidea</taxon>
        <taxon>Ancylostomatidae</taxon>
        <taxon>Ancylostomatinae</taxon>
        <taxon>Ancylostoma</taxon>
    </lineage>
</organism>
<evidence type="ECO:0000313" key="2">
    <source>
        <dbReference type="EMBL" id="KIH55376.1"/>
    </source>
</evidence>
<sequence length="205" mass="23568">MYLQIKTSRASSLPWTTLQSMKWLLATLMIGDKLVLLFFILWRTFFGSQPVAVVNVAYPIVQSVAMLVGQVDFIQYVCYLAFYPLLLLQLLLNCFSDPSPFCNSKHFEYVKTHPETSASFVNRQILWWFGPLVSKASKDSLEIDDLFDLDEDLEADNLTALWETEWNKSVRDYEIRKRSQSANSNSFYTDEKTPLISTNGKGYGT</sequence>
<accession>A0A0C2GEA6</accession>
<feature type="transmembrane region" description="Helical" evidence="1">
    <location>
        <begin position="21"/>
        <end position="42"/>
    </location>
</feature>
<evidence type="ECO:0000313" key="3">
    <source>
        <dbReference type="Proteomes" id="UP000054047"/>
    </source>
</evidence>
<evidence type="ECO:0000256" key="1">
    <source>
        <dbReference type="SAM" id="Phobius"/>
    </source>
</evidence>
<gene>
    <name evidence="2" type="ORF">ANCDUO_14467</name>
</gene>
<dbReference type="EMBL" id="KN737451">
    <property type="protein sequence ID" value="KIH55376.1"/>
    <property type="molecule type" value="Genomic_DNA"/>
</dbReference>
<feature type="transmembrane region" description="Helical" evidence="1">
    <location>
        <begin position="73"/>
        <end position="95"/>
    </location>
</feature>
<name>A0A0C2GEA6_9BILA</name>
<keyword evidence="1" id="KW-0472">Membrane</keyword>
<dbReference type="AlphaFoldDB" id="A0A0C2GEA6"/>
<proteinExistence type="predicted"/>
<dbReference type="Proteomes" id="UP000054047">
    <property type="component" value="Unassembled WGS sequence"/>
</dbReference>
<keyword evidence="1" id="KW-1133">Transmembrane helix</keyword>
<dbReference type="OrthoDB" id="5869613at2759"/>
<keyword evidence="3" id="KW-1185">Reference proteome</keyword>
<protein>
    <submittedName>
        <fullName evidence="2">Uncharacterized protein</fullName>
    </submittedName>
</protein>
<keyword evidence="1" id="KW-0812">Transmembrane</keyword>
<reference evidence="2 3" key="1">
    <citation type="submission" date="2013-12" db="EMBL/GenBank/DDBJ databases">
        <title>Draft genome of the parsitic nematode Ancylostoma duodenale.</title>
        <authorList>
            <person name="Mitreva M."/>
        </authorList>
    </citation>
    <scope>NUCLEOTIDE SEQUENCE [LARGE SCALE GENOMIC DNA]</scope>
    <source>
        <strain evidence="2 3">Zhejiang</strain>
    </source>
</reference>
<feature type="non-terminal residue" evidence="2">
    <location>
        <position position="205"/>
    </location>
</feature>